<protein>
    <submittedName>
        <fullName evidence="2">Alpha/beta fold hydrolase</fullName>
    </submittedName>
</protein>
<evidence type="ECO:0000313" key="3">
    <source>
        <dbReference type="Proteomes" id="UP000298438"/>
    </source>
</evidence>
<dbReference type="Proteomes" id="UP000298438">
    <property type="component" value="Unassembled WGS sequence"/>
</dbReference>
<evidence type="ECO:0000313" key="2">
    <source>
        <dbReference type="EMBL" id="TFW17385.1"/>
    </source>
</evidence>
<dbReference type="InterPro" id="IPR022742">
    <property type="entry name" value="Hydrolase_4"/>
</dbReference>
<feature type="domain" description="Serine aminopeptidase S33" evidence="1">
    <location>
        <begin position="86"/>
        <end position="185"/>
    </location>
</feature>
<dbReference type="Pfam" id="PF12146">
    <property type="entry name" value="Hydrolase_4"/>
    <property type="match status" value="1"/>
</dbReference>
<accession>A0A4Y9S7B3</accession>
<dbReference type="AlphaFoldDB" id="A0A4Y9S7B3"/>
<sequence>MRAILWAACLALTGCVDMQITERQFIRPDAPGTVRVAVDDGARATPLHITRPDGAQLGGVLVTQPGARGTILYFGGNMFHLDPHLSKLLPELAGCGANVAVFDYRGYGRSSGVPDVATLQGDALAVYDAVQARTAGPVLVHGQSLGSFVAAYVAQERPVRGAVLESTATNVTDLANASLPWYMKPFVRLTVSPGLAAIDNRAAAARFSGPALVIAGGRDKVTPPALGHAVYEAIGRPDKRYLLLDEAGHTGALTQPQARADYCDFVQHTLR</sequence>
<dbReference type="PANTHER" id="PTHR12277">
    <property type="entry name" value="ALPHA/BETA HYDROLASE DOMAIN-CONTAINING PROTEIN"/>
    <property type="match status" value="1"/>
</dbReference>
<dbReference type="SUPFAM" id="SSF53474">
    <property type="entry name" value="alpha/beta-Hydrolases"/>
    <property type="match status" value="1"/>
</dbReference>
<keyword evidence="2" id="KW-0378">Hydrolase</keyword>
<gene>
    <name evidence="2" type="ORF">E4L96_14730</name>
</gene>
<comment type="caution">
    <text evidence="2">The sequence shown here is derived from an EMBL/GenBank/DDBJ whole genome shotgun (WGS) entry which is preliminary data.</text>
</comment>
<dbReference type="InterPro" id="IPR029058">
    <property type="entry name" value="AB_hydrolase_fold"/>
</dbReference>
<evidence type="ECO:0000259" key="1">
    <source>
        <dbReference type="Pfam" id="PF12146"/>
    </source>
</evidence>
<name>A0A4Y9S7B3_9BURK</name>
<reference evidence="2 3" key="1">
    <citation type="submission" date="2019-03" db="EMBL/GenBank/DDBJ databases">
        <title>Draft Genome Sequence of Massilia arenosa sp. nov., a Novel Massilia Species Isolated from a Sandy-loam Maize Soil.</title>
        <authorList>
            <person name="Raths R."/>
            <person name="Peta V."/>
            <person name="Bucking H."/>
        </authorList>
    </citation>
    <scope>NUCLEOTIDE SEQUENCE [LARGE SCALE GENOMIC DNA]</scope>
    <source>
        <strain evidence="2 3">MC02</strain>
    </source>
</reference>
<dbReference type="PROSITE" id="PS51257">
    <property type="entry name" value="PROKAR_LIPOPROTEIN"/>
    <property type="match status" value="1"/>
</dbReference>
<dbReference type="Gene3D" id="3.40.50.1820">
    <property type="entry name" value="alpha/beta hydrolase"/>
    <property type="match status" value="1"/>
</dbReference>
<dbReference type="EMBL" id="SPVF01000186">
    <property type="protein sequence ID" value="TFW17385.1"/>
    <property type="molecule type" value="Genomic_DNA"/>
</dbReference>
<keyword evidence="3" id="KW-1185">Reference proteome</keyword>
<proteinExistence type="predicted"/>
<organism evidence="2 3">
    <name type="scientific">Zemynaea arenosa</name>
    <dbReference type="NCBI Taxonomy" id="2561931"/>
    <lineage>
        <taxon>Bacteria</taxon>
        <taxon>Pseudomonadati</taxon>
        <taxon>Pseudomonadota</taxon>
        <taxon>Betaproteobacteria</taxon>
        <taxon>Burkholderiales</taxon>
        <taxon>Oxalobacteraceae</taxon>
        <taxon>Telluria group</taxon>
        <taxon>Zemynaea</taxon>
    </lineage>
</organism>
<dbReference type="OrthoDB" id="9777090at2"/>
<dbReference type="GO" id="GO:0016787">
    <property type="term" value="F:hydrolase activity"/>
    <property type="evidence" value="ECO:0007669"/>
    <property type="project" value="UniProtKB-KW"/>
</dbReference>